<reference evidence="1 2" key="1">
    <citation type="journal article" date="2019" name="Sci. Rep.">
        <title>Orb-weaving spider Araneus ventricosus genome elucidates the spidroin gene catalogue.</title>
        <authorList>
            <person name="Kono N."/>
            <person name="Nakamura H."/>
            <person name="Ohtoshi R."/>
            <person name="Moran D.A.P."/>
            <person name="Shinohara A."/>
            <person name="Yoshida Y."/>
            <person name="Fujiwara M."/>
            <person name="Mori M."/>
            <person name="Tomita M."/>
            <person name="Arakawa K."/>
        </authorList>
    </citation>
    <scope>NUCLEOTIDE SEQUENCE [LARGE SCALE GENOMIC DNA]</scope>
</reference>
<proteinExistence type="predicted"/>
<evidence type="ECO:0000313" key="2">
    <source>
        <dbReference type="Proteomes" id="UP000499080"/>
    </source>
</evidence>
<gene>
    <name evidence="1" type="ORF">AVEN_256811_1</name>
</gene>
<sequence length="108" mass="12301">MVLAPIRSFLELHPYCGEPAEVISQLSRHQPAGVVSALIRRLSLKPLGLEECDAVAWLKSLGCVVGRSWARVLVPTNLMYQFDRRYVWLEFKPVLDGVLWRLGRWAVV</sequence>
<evidence type="ECO:0000313" key="1">
    <source>
        <dbReference type="EMBL" id="GBO24525.1"/>
    </source>
</evidence>
<dbReference type="EMBL" id="BGPR01047484">
    <property type="protein sequence ID" value="GBO24525.1"/>
    <property type="molecule type" value="Genomic_DNA"/>
</dbReference>
<comment type="caution">
    <text evidence="1">The sequence shown here is derived from an EMBL/GenBank/DDBJ whole genome shotgun (WGS) entry which is preliminary data.</text>
</comment>
<keyword evidence="2" id="KW-1185">Reference proteome</keyword>
<organism evidence="1 2">
    <name type="scientific">Araneus ventricosus</name>
    <name type="common">Orbweaver spider</name>
    <name type="synonym">Epeira ventricosa</name>
    <dbReference type="NCBI Taxonomy" id="182803"/>
    <lineage>
        <taxon>Eukaryota</taxon>
        <taxon>Metazoa</taxon>
        <taxon>Ecdysozoa</taxon>
        <taxon>Arthropoda</taxon>
        <taxon>Chelicerata</taxon>
        <taxon>Arachnida</taxon>
        <taxon>Araneae</taxon>
        <taxon>Araneomorphae</taxon>
        <taxon>Entelegynae</taxon>
        <taxon>Araneoidea</taxon>
        <taxon>Araneidae</taxon>
        <taxon>Araneus</taxon>
    </lineage>
</organism>
<protein>
    <submittedName>
        <fullName evidence="1">Uncharacterized protein</fullName>
    </submittedName>
</protein>
<dbReference type="Proteomes" id="UP000499080">
    <property type="component" value="Unassembled WGS sequence"/>
</dbReference>
<name>A0A4Y2VGW4_ARAVE</name>
<dbReference type="AlphaFoldDB" id="A0A4Y2VGW4"/>
<accession>A0A4Y2VGW4</accession>